<keyword evidence="2" id="KW-0812">Transmembrane</keyword>
<gene>
    <name evidence="3" type="ORF">RFI_03034</name>
</gene>
<keyword evidence="2" id="KW-1133">Transmembrane helix</keyword>
<sequence length="77" mass="9187">MQQKGRGIQIGKKCGGQGTSYQRKEWDEGLDERDGCLFVDKNWKKKNFSCFFSFFLILLLFFSFQIVFLHFLGHFFF</sequence>
<accession>X6P7L7</accession>
<reference evidence="3 4" key="1">
    <citation type="journal article" date="2013" name="Curr. Biol.">
        <title>The Genome of the Foraminiferan Reticulomyxa filosa.</title>
        <authorList>
            <person name="Glockner G."/>
            <person name="Hulsmann N."/>
            <person name="Schleicher M."/>
            <person name="Noegel A.A."/>
            <person name="Eichinger L."/>
            <person name="Gallinger C."/>
            <person name="Pawlowski J."/>
            <person name="Sierra R."/>
            <person name="Euteneuer U."/>
            <person name="Pillet L."/>
            <person name="Moustafa A."/>
            <person name="Platzer M."/>
            <person name="Groth M."/>
            <person name="Szafranski K."/>
            <person name="Schliwa M."/>
        </authorList>
    </citation>
    <scope>NUCLEOTIDE SEQUENCE [LARGE SCALE GENOMIC DNA]</scope>
</reference>
<feature type="transmembrane region" description="Helical" evidence="2">
    <location>
        <begin position="51"/>
        <end position="72"/>
    </location>
</feature>
<dbReference type="Proteomes" id="UP000023152">
    <property type="component" value="Unassembled WGS sequence"/>
</dbReference>
<dbReference type="AlphaFoldDB" id="X6P7L7"/>
<evidence type="ECO:0000313" key="4">
    <source>
        <dbReference type="Proteomes" id="UP000023152"/>
    </source>
</evidence>
<evidence type="ECO:0000256" key="2">
    <source>
        <dbReference type="SAM" id="Phobius"/>
    </source>
</evidence>
<feature type="compositionally biased region" description="Low complexity" evidence="1">
    <location>
        <begin position="1"/>
        <end position="12"/>
    </location>
</feature>
<feature type="region of interest" description="Disordered" evidence="1">
    <location>
        <begin position="1"/>
        <end position="21"/>
    </location>
</feature>
<name>X6P7L7_RETFI</name>
<evidence type="ECO:0008006" key="5">
    <source>
        <dbReference type="Google" id="ProtNLM"/>
    </source>
</evidence>
<keyword evidence="4" id="KW-1185">Reference proteome</keyword>
<keyword evidence="2" id="KW-0472">Membrane</keyword>
<organism evidence="3 4">
    <name type="scientific">Reticulomyxa filosa</name>
    <dbReference type="NCBI Taxonomy" id="46433"/>
    <lineage>
        <taxon>Eukaryota</taxon>
        <taxon>Sar</taxon>
        <taxon>Rhizaria</taxon>
        <taxon>Retaria</taxon>
        <taxon>Foraminifera</taxon>
        <taxon>Monothalamids</taxon>
        <taxon>Reticulomyxidae</taxon>
        <taxon>Reticulomyxa</taxon>
    </lineage>
</organism>
<comment type="caution">
    <text evidence="3">The sequence shown here is derived from an EMBL/GenBank/DDBJ whole genome shotgun (WGS) entry which is preliminary data.</text>
</comment>
<evidence type="ECO:0000256" key="1">
    <source>
        <dbReference type="SAM" id="MobiDB-lite"/>
    </source>
</evidence>
<proteinExistence type="predicted"/>
<dbReference type="EMBL" id="ASPP01002907">
    <property type="protein sequence ID" value="ETO34059.1"/>
    <property type="molecule type" value="Genomic_DNA"/>
</dbReference>
<protein>
    <recommendedName>
        <fullName evidence="5">Transmembrane protein</fullName>
    </recommendedName>
</protein>
<evidence type="ECO:0000313" key="3">
    <source>
        <dbReference type="EMBL" id="ETO34059.1"/>
    </source>
</evidence>